<evidence type="ECO:0000313" key="2">
    <source>
        <dbReference type="EMBL" id="KAK8894438.1"/>
    </source>
</evidence>
<keyword evidence="1" id="KW-0812">Transmembrane</keyword>
<keyword evidence="1" id="KW-0472">Membrane</keyword>
<feature type="transmembrane region" description="Helical" evidence="1">
    <location>
        <begin position="67"/>
        <end position="93"/>
    </location>
</feature>
<organism evidence="2 3">
    <name type="scientific">Tritrichomonas musculus</name>
    <dbReference type="NCBI Taxonomy" id="1915356"/>
    <lineage>
        <taxon>Eukaryota</taxon>
        <taxon>Metamonada</taxon>
        <taxon>Parabasalia</taxon>
        <taxon>Tritrichomonadida</taxon>
        <taxon>Tritrichomonadidae</taxon>
        <taxon>Tritrichomonas</taxon>
    </lineage>
</organism>
<comment type="caution">
    <text evidence="2">The sequence shown here is derived from an EMBL/GenBank/DDBJ whole genome shotgun (WGS) entry which is preliminary data.</text>
</comment>
<accession>A0ABR2KUE8</accession>
<reference evidence="2 3" key="1">
    <citation type="submission" date="2024-04" db="EMBL/GenBank/DDBJ databases">
        <title>Tritrichomonas musculus Genome.</title>
        <authorList>
            <person name="Alves-Ferreira E."/>
            <person name="Grigg M."/>
            <person name="Lorenzi H."/>
            <person name="Galac M."/>
        </authorList>
    </citation>
    <scope>NUCLEOTIDE SEQUENCE [LARGE SCALE GENOMIC DNA]</scope>
    <source>
        <strain evidence="2 3">EAF2021</strain>
    </source>
</reference>
<dbReference type="Proteomes" id="UP001470230">
    <property type="component" value="Unassembled WGS sequence"/>
</dbReference>
<evidence type="ECO:0000313" key="3">
    <source>
        <dbReference type="Proteomes" id="UP001470230"/>
    </source>
</evidence>
<evidence type="ECO:0000256" key="1">
    <source>
        <dbReference type="SAM" id="Phobius"/>
    </source>
</evidence>
<dbReference type="EMBL" id="JAPFFF010000003">
    <property type="protein sequence ID" value="KAK8894438.1"/>
    <property type="molecule type" value="Genomic_DNA"/>
</dbReference>
<sequence length="526" mass="60479">MSIKIGTTIYDISEIFKEEEKKVTNIPEDSIQTSNNSIIFTDSNIISSVESINIQESKASKKKEYTINILFFIFFAIEIAFTIFMLYNLYYIFNRPSKNIDLGSTKYSNTLNFKSMSSNIGTINGTALEMFHDVYISRNTRFVELSAIGSFYPNGLIQNNTFNIDNMYTDKLIFKDTNIIGRGDFKGSIDFNNVTIIPSKDFNVVEIIVGNFSFTSDGVKDLQNGTDITIESECNKTSSQLHLLDIDDQNSGEVIGQYNHKLAILKNEKVFLRASDIEDQQIFDFDGENYKEIKFTNFIAKNNEMGIILKTLNDKIQIYKSNSQLSNLPQNMVSASLFQNKSLIYCIDDCHEIKIMPNIDKTEKSYVLLDNPNKKKFIAGRLYGGKILIATTDINNNHNHNVFVFNCRNPVDIDTFGKMAVITDFQENENKYNFWLFKNNQTKLITSIYADSVKASFIHSNSIIIAYSDHEKGSSYFQYDIFDDHLSSEIKIDEYYYDSFYISHELLSIFGNRKNFAFYLLEQFAN</sequence>
<keyword evidence="3" id="KW-1185">Reference proteome</keyword>
<protein>
    <submittedName>
        <fullName evidence="2">Uncharacterized protein</fullName>
    </submittedName>
</protein>
<keyword evidence="1" id="KW-1133">Transmembrane helix</keyword>
<name>A0ABR2KUE8_9EUKA</name>
<proteinExistence type="predicted"/>
<gene>
    <name evidence="2" type="ORF">M9Y10_022872</name>
</gene>